<name>A0A927R8Q2_9ACTN</name>
<evidence type="ECO:0000313" key="1">
    <source>
        <dbReference type="EMBL" id="MBE1489016.1"/>
    </source>
</evidence>
<sequence length="81" mass="9056">MRYVVHLPVVAADLGAAIRLARVVARSVTFLPQVDPRATTVSEETDPGVRHRTFCDTVLPNGRHCLLRADHDGPCTRRIRR</sequence>
<gene>
    <name evidence="1" type="ORF">H4W31_004654</name>
</gene>
<dbReference type="RefSeq" id="WP_192768564.1">
    <property type="nucleotide sequence ID" value="NZ_JADBEB010000001.1"/>
</dbReference>
<proteinExistence type="predicted"/>
<comment type="caution">
    <text evidence="1">The sequence shown here is derived from an EMBL/GenBank/DDBJ whole genome shotgun (WGS) entry which is preliminary data.</text>
</comment>
<organism evidence="1 2">
    <name type="scientific">Plantactinospora soyae</name>
    <dbReference type="NCBI Taxonomy" id="1544732"/>
    <lineage>
        <taxon>Bacteria</taxon>
        <taxon>Bacillati</taxon>
        <taxon>Actinomycetota</taxon>
        <taxon>Actinomycetes</taxon>
        <taxon>Micromonosporales</taxon>
        <taxon>Micromonosporaceae</taxon>
        <taxon>Plantactinospora</taxon>
    </lineage>
</organism>
<dbReference type="EMBL" id="JADBEB010000001">
    <property type="protein sequence ID" value="MBE1489016.1"/>
    <property type="molecule type" value="Genomic_DNA"/>
</dbReference>
<evidence type="ECO:0000313" key="2">
    <source>
        <dbReference type="Proteomes" id="UP000649753"/>
    </source>
</evidence>
<accession>A0A927R8Q2</accession>
<keyword evidence="2" id="KW-1185">Reference proteome</keyword>
<dbReference type="Proteomes" id="UP000649753">
    <property type="component" value="Unassembled WGS sequence"/>
</dbReference>
<protein>
    <submittedName>
        <fullName evidence="1">Uncharacterized protein</fullName>
    </submittedName>
</protein>
<dbReference type="AlphaFoldDB" id="A0A927R8Q2"/>
<reference evidence="1" key="1">
    <citation type="submission" date="2020-10" db="EMBL/GenBank/DDBJ databases">
        <title>Sequencing the genomes of 1000 actinobacteria strains.</title>
        <authorList>
            <person name="Klenk H.-P."/>
        </authorList>
    </citation>
    <scope>NUCLEOTIDE SEQUENCE</scope>
    <source>
        <strain evidence="1">DSM 46832</strain>
    </source>
</reference>